<keyword evidence="2" id="KW-0863">Zinc-finger</keyword>
<evidence type="ECO:0000256" key="3">
    <source>
        <dbReference type="ARBA" id="ARBA00022833"/>
    </source>
</evidence>
<accession>E2BVG6</accession>
<feature type="domain" description="MYND-type" evidence="4">
    <location>
        <begin position="7"/>
        <end position="48"/>
    </location>
</feature>
<dbReference type="InterPro" id="IPR002893">
    <property type="entry name" value="Znf_MYND"/>
</dbReference>
<evidence type="ECO:0000313" key="6">
    <source>
        <dbReference type="Proteomes" id="UP000008237"/>
    </source>
</evidence>
<reference evidence="5 6" key="1">
    <citation type="journal article" date="2010" name="Science">
        <title>Genomic comparison of the ants Camponotus floridanus and Harpegnathos saltator.</title>
        <authorList>
            <person name="Bonasio R."/>
            <person name="Zhang G."/>
            <person name="Ye C."/>
            <person name="Mutti N.S."/>
            <person name="Fang X."/>
            <person name="Qin N."/>
            <person name="Donahue G."/>
            <person name="Yang P."/>
            <person name="Li Q."/>
            <person name="Li C."/>
            <person name="Zhang P."/>
            <person name="Huang Z."/>
            <person name="Berger S.L."/>
            <person name="Reinberg D."/>
            <person name="Wang J."/>
            <person name="Liebig J."/>
        </authorList>
    </citation>
    <scope>NUCLEOTIDE SEQUENCE [LARGE SCALE GENOMIC DNA]</scope>
    <source>
        <strain evidence="5 6">R22 G/1</strain>
    </source>
</reference>
<dbReference type="PROSITE" id="PS01360">
    <property type="entry name" value="ZF_MYND_1"/>
    <property type="match status" value="1"/>
</dbReference>
<protein>
    <recommendedName>
        <fullName evidence="4">MYND-type domain-containing protein</fullName>
    </recommendedName>
</protein>
<dbReference type="AlphaFoldDB" id="E2BVG6"/>
<name>E2BVG6_HARSA</name>
<keyword evidence="1" id="KW-0479">Metal-binding</keyword>
<dbReference type="Pfam" id="PF20179">
    <property type="entry name" value="MSS51_C"/>
    <property type="match status" value="1"/>
</dbReference>
<dbReference type="InParanoid" id="E2BVG6"/>
<dbReference type="EMBL" id="GL450828">
    <property type="protein sequence ID" value="EFN80342.1"/>
    <property type="molecule type" value="Genomic_DNA"/>
</dbReference>
<dbReference type="InterPro" id="IPR046824">
    <property type="entry name" value="Mss51-like_C"/>
</dbReference>
<feature type="non-terminal residue" evidence="5">
    <location>
        <position position="397"/>
    </location>
</feature>
<dbReference type="Proteomes" id="UP000008237">
    <property type="component" value="Unassembled WGS sequence"/>
</dbReference>
<keyword evidence="3" id="KW-0862">Zinc</keyword>
<organism evidence="6">
    <name type="scientific">Harpegnathos saltator</name>
    <name type="common">Jerdon's jumping ant</name>
    <dbReference type="NCBI Taxonomy" id="610380"/>
    <lineage>
        <taxon>Eukaryota</taxon>
        <taxon>Metazoa</taxon>
        <taxon>Ecdysozoa</taxon>
        <taxon>Arthropoda</taxon>
        <taxon>Hexapoda</taxon>
        <taxon>Insecta</taxon>
        <taxon>Pterygota</taxon>
        <taxon>Neoptera</taxon>
        <taxon>Endopterygota</taxon>
        <taxon>Hymenoptera</taxon>
        <taxon>Apocrita</taxon>
        <taxon>Aculeata</taxon>
        <taxon>Formicoidea</taxon>
        <taxon>Formicidae</taxon>
        <taxon>Ponerinae</taxon>
        <taxon>Ponerini</taxon>
        <taxon>Harpegnathos</taxon>
    </lineage>
</organism>
<dbReference type="PANTHER" id="PTHR28069:SF2">
    <property type="entry name" value="GH20023P"/>
    <property type="match status" value="1"/>
</dbReference>
<evidence type="ECO:0000256" key="1">
    <source>
        <dbReference type="ARBA" id="ARBA00022723"/>
    </source>
</evidence>
<gene>
    <name evidence="5" type="ORF">EAI_07062</name>
</gene>
<evidence type="ECO:0000313" key="5">
    <source>
        <dbReference type="EMBL" id="EFN80342.1"/>
    </source>
</evidence>
<dbReference type="PANTHER" id="PTHR28069">
    <property type="entry name" value="GH20023P"/>
    <property type="match status" value="1"/>
</dbReference>
<proteinExistence type="predicted"/>
<dbReference type="SUPFAM" id="SSF144232">
    <property type="entry name" value="HIT/MYND zinc finger-like"/>
    <property type="match status" value="1"/>
</dbReference>
<evidence type="ECO:0000259" key="4">
    <source>
        <dbReference type="PROSITE" id="PS01360"/>
    </source>
</evidence>
<keyword evidence="6" id="KW-1185">Reference proteome</keyword>
<evidence type="ECO:0000256" key="2">
    <source>
        <dbReference type="ARBA" id="ARBA00022771"/>
    </source>
</evidence>
<feature type="non-terminal residue" evidence="5">
    <location>
        <position position="1"/>
    </location>
</feature>
<dbReference type="OrthoDB" id="5282002at2759"/>
<sequence>FFNPNICHLCKKPERLEEEDNICPSCNMILYCQSEHELVDKENHEQICGILVTISYKYMEMWKTFGYIQDFWIRSRKNLLRLVKRELQRDMKPYEIQMIMFAKSCFLCHHQLHRNLRTCTECYCVNYCSEHKESFNILHSPNCAGLKSCFEVDRDIFRGMISQKRFIDINVDVFNKVEIVNIQKFLDSFATFKDEYLFYFYSDYLSGPLTLYYGMKNVNLHIKKSPYIIHIIAATVLDARYILAWEIILHALPQTRNHLKVILIGPEMQEACENVKVCSVCKHNQKTFEFQSYRMPLSNYVNTILKLHLPDVIIAFEADISTWDLQTVISKLKEQSCPFIVTAASRAKCEANIGMLKLALNASLADLIPTENKFSSLKAYRNFENDVSYRNKFLFII</sequence>
<dbReference type="Gene3D" id="6.10.140.2220">
    <property type="match status" value="1"/>
</dbReference>
<dbReference type="GO" id="GO:0008270">
    <property type="term" value="F:zinc ion binding"/>
    <property type="evidence" value="ECO:0007669"/>
    <property type="project" value="UniProtKB-KW"/>
</dbReference>